<dbReference type="GO" id="GO:0008270">
    <property type="term" value="F:zinc ion binding"/>
    <property type="evidence" value="ECO:0007669"/>
    <property type="project" value="UniProtKB-KW"/>
</dbReference>
<feature type="zinc finger region" description="C3H1-type" evidence="9">
    <location>
        <begin position="56"/>
        <end position="83"/>
    </location>
</feature>
<feature type="zinc finger region" description="C3H1-type" evidence="9">
    <location>
        <begin position="84"/>
        <end position="111"/>
    </location>
</feature>
<dbReference type="OrthoDB" id="1914176at2759"/>
<keyword evidence="3 9" id="KW-0479">Metal-binding</keyword>
<dbReference type="VEuPathDB" id="TriTrypDB:ADEAN_000789300"/>
<dbReference type="PROSITE" id="PS50158">
    <property type="entry name" value="ZF_CCHC"/>
    <property type="match status" value="2"/>
</dbReference>
<comment type="subcellular location">
    <subcellularLocation>
        <location evidence="1">Nucleus</location>
    </subcellularLocation>
</comment>
<keyword evidence="8" id="KW-0539">Nucleus</keyword>
<evidence type="ECO:0000256" key="6">
    <source>
        <dbReference type="ARBA" id="ARBA00022833"/>
    </source>
</evidence>
<feature type="domain" description="CCHC-type" evidence="11">
    <location>
        <begin position="247"/>
        <end position="261"/>
    </location>
</feature>
<dbReference type="InterPro" id="IPR036855">
    <property type="entry name" value="Znf_CCCH_sf"/>
</dbReference>
<evidence type="ECO:0000256" key="8">
    <source>
        <dbReference type="ARBA" id="ARBA00023242"/>
    </source>
</evidence>
<dbReference type="GO" id="GO:0006397">
    <property type="term" value="P:mRNA processing"/>
    <property type="evidence" value="ECO:0007669"/>
    <property type="project" value="UniProtKB-KW"/>
</dbReference>
<dbReference type="PANTHER" id="PTHR23102">
    <property type="entry name" value="CLEAVAGE AND POLYADENYLATION SPECIFICITY FACTOR SUBUNIT 4-RELATED"/>
    <property type="match status" value="1"/>
</dbReference>
<evidence type="ECO:0000256" key="9">
    <source>
        <dbReference type="PROSITE-ProRule" id="PRU00723"/>
    </source>
</evidence>
<keyword evidence="5 9" id="KW-0863">Zinc-finger</keyword>
<feature type="domain" description="C3H1-type" evidence="10">
    <location>
        <begin position="142"/>
        <end position="164"/>
    </location>
</feature>
<protein>
    <submittedName>
        <fullName evidence="12">Zinc knuckle, putative</fullName>
    </submittedName>
</protein>
<evidence type="ECO:0000256" key="7">
    <source>
        <dbReference type="ARBA" id="ARBA00022884"/>
    </source>
</evidence>
<feature type="domain" description="C3H1-type" evidence="10">
    <location>
        <begin position="112"/>
        <end position="139"/>
    </location>
</feature>
<dbReference type="Gene3D" id="4.10.60.10">
    <property type="entry name" value="Zinc finger, CCHC-type"/>
    <property type="match status" value="1"/>
</dbReference>
<gene>
    <name evidence="12" type="ORF">ADEAN_000789300</name>
</gene>
<name>A0A7G2CLS5_9TRYP</name>
<evidence type="ECO:0000259" key="10">
    <source>
        <dbReference type="PROSITE" id="PS50103"/>
    </source>
</evidence>
<dbReference type="Proteomes" id="UP000515908">
    <property type="component" value="Chromosome 17"/>
</dbReference>
<evidence type="ECO:0000256" key="4">
    <source>
        <dbReference type="ARBA" id="ARBA00022737"/>
    </source>
</evidence>
<feature type="domain" description="C3H1-type" evidence="10">
    <location>
        <begin position="26"/>
        <end position="52"/>
    </location>
</feature>
<sequence length="271" mass="30495">MLADTGAGTHFAFEDVLPPEQPRVHKSLEICRDYQHGKCELGDQCPKRHVISENKTAVAKVCIHWLRGACANGDNCPHLHEYDDRFVPACVFFERQGDCTNPECPFTHQSPNESTAECAAYKRGFCALGPNCPLRHVHTPTSCPFYLAGFCPLGTRCPLGHPVQELHDFATVQAEVRRQMILERGNDPSFNPNPTCYTCFDPGHIVTNCPGLQYGRVRKHLSAIHEPKEQPPGPPENDRHHYGKHVCFRCHQEGHNVRDCPLMAAVQQRRT</sequence>
<feature type="domain" description="C3H1-type" evidence="10">
    <location>
        <begin position="56"/>
        <end position="83"/>
    </location>
</feature>
<dbReference type="InterPro" id="IPR000571">
    <property type="entry name" value="Znf_CCCH"/>
</dbReference>
<evidence type="ECO:0000256" key="2">
    <source>
        <dbReference type="ARBA" id="ARBA00022664"/>
    </source>
</evidence>
<dbReference type="GO" id="GO:0005634">
    <property type="term" value="C:nucleus"/>
    <property type="evidence" value="ECO:0007669"/>
    <property type="project" value="UniProtKB-SubCell"/>
</dbReference>
<dbReference type="SMART" id="SM00356">
    <property type="entry name" value="ZnF_C3H1"/>
    <property type="match status" value="5"/>
</dbReference>
<keyword evidence="6 9" id="KW-0862">Zinc</keyword>
<feature type="zinc finger region" description="C3H1-type" evidence="9">
    <location>
        <begin position="112"/>
        <end position="139"/>
    </location>
</feature>
<evidence type="ECO:0000259" key="11">
    <source>
        <dbReference type="PROSITE" id="PS50158"/>
    </source>
</evidence>
<dbReference type="PROSITE" id="PS50103">
    <property type="entry name" value="ZF_C3H1"/>
    <property type="match status" value="5"/>
</dbReference>
<dbReference type="AlphaFoldDB" id="A0A7G2CLS5"/>
<keyword evidence="2" id="KW-0507">mRNA processing</keyword>
<evidence type="ECO:0000256" key="3">
    <source>
        <dbReference type="ARBA" id="ARBA00022723"/>
    </source>
</evidence>
<dbReference type="SUPFAM" id="SSF57756">
    <property type="entry name" value="Retrovirus zinc finger-like domains"/>
    <property type="match status" value="2"/>
</dbReference>
<accession>A0A7G2CLS5</accession>
<dbReference type="InterPro" id="IPR036875">
    <property type="entry name" value="Znf_CCHC_sf"/>
</dbReference>
<dbReference type="SMART" id="SM00343">
    <property type="entry name" value="ZnF_C2HC"/>
    <property type="match status" value="2"/>
</dbReference>
<keyword evidence="4" id="KW-0677">Repeat</keyword>
<feature type="zinc finger region" description="C3H1-type" evidence="9">
    <location>
        <begin position="142"/>
        <end position="164"/>
    </location>
</feature>
<dbReference type="InterPro" id="IPR045348">
    <property type="entry name" value="CPSF4/Yth1"/>
</dbReference>
<reference evidence="12 13" key="1">
    <citation type="submission" date="2020-08" db="EMBL/GenBank/DDBJ databases">
        <authorList>
            <person name="Newling K."/>
            <person name="Davey J."/>
            <person name="Forrester S."/>
        </authorList>
    </citation>
    <scope>NUCLEOTIDE SEQUENCE [LARGE SCALE GENOMIC DNA]</scope>
    <source>
        <strain evidence="13">Crithidia deanei Carvalho (ATCC PRA-265)</strain>
    </source>
</reference>
<evidence type="ECO:0000256" key="1">
    <source>
        <dbReference type="ARBA" id="ARBA00004123"/>
    </source>
</evidence>
<keyword evidence="7" id="KW-0694">RNA-binding</keyword>
<dbReference type="PANTHER" id="PTHR23102:SF24">
    <property type="entry name" value="CLEAVAGE AND POLYADENYLATION SPECIFICITY FACTOR SUBUNIT 4"/>
    <property type="match status" value="1"/>
</dbReference>
<organism evidence="12 13">
    <name type="scientific">Angomonas deanei</name>
    <dbReference type="NCBI Taxonomy" id="59799"/>
    <lineage>
        <taxon>Eukaryota</taxon>
        <taxon>Discoba</taxon>
        <taxon>Euglenozoa</taxon>
        <taxon>Kinetoplastea</taxon>
        <taxon>Metakinetoplastina</taxon>
        <taxon>Trypanosomatida</taxon>
        <taxon>Trypanosomatidae</taxon>
        <taxon>Strigomonadinae</taxon>
        <taxon>Angomonas</taxon>
    </lineage>
</organism>
<dbReference type="SUPFAM" id="SSF90229">
    <property type="entry name" value="CCCH zinc finger"/>
    <property type="match status" value="1"/>
</dbReference>
<proteinExistence type="predicted"/>
<evidence type="ECO:0000256" key="5">
    <source>
        <dbReference type="ARBA" id="ARBA00022771"/>
    </source>
</evidence>
<keyword evidence="13" id="KW-1185">Reference proteome</keyword>
<evidence type="ECO:0000313" key="13">
    <source>
        <dbReference type="Proteomes" id="UP000515908"/>
    </source>
</evidence>
<feature type="domain" description="C3H1-type" evidence="10">
    <location>
        <begin position="84"/>
        <end position="111"/>
    </location>
</feature>
<feature type="zinc finger region" description="C3H1-type" evidence="9">
    <location>
        <begin position="26"/>
        <end position="52"/>
    </location>
</feature>
<dbReference type="GO" id="GO:0003723">
    <property type="term" value="F:RNA binding"/>
    <property type="evidence" value="ECO:0007669"/>
    <property type="project" value="UniProtKB-KW"/>
</dbReference>
<dbReference type="Gene3D" id="4.10.1000.10">
    <property type="entry name" value="Zinc finger, CCCH-type"/>
    <property type="match status" value="2"/>
</dbReference>
<dbReference type="InterPro" id="IPR001878">
    <property type="entry name" value="Znf_CCHC"/>
</dbReference>
<dbReference type="EMBL" id="LR877161">
    <property type="protein sequence ID" value="CAD2220375.1"/>
    <property type="molecule type" value="Genomic_DNA"/>
</dbReference>
<dbReference type="Pfam" id="PF14608">
    <property type="entry name" value="zf-CCCH_2"/>
    <property type="match status" value="5"/>
</dbReference>
<feature type="domain" description="CCHC-type" evidence="11">
    <location>
        <begin position="196"/>
        <end position="210"/>
    </location>
</feature>
<dbReference type="Pfam" id="PF00098">
    <property type="entry name" value="zf-CCHC"/>
    <property type="match status" value="1"/>
</dbReference>
<evidence type="ECO:0000313" key="12">
    <source>
        <dbReference type="EMBL" id="CAD2220375.1"/>
    </source>
</evidence>